<dbReference type="EMBL" id="RJAI01000049">
    <property type="protein sequence ID" value="RNF85853.1"/>
    <property type="molecule type" value="Genomic_DNA"/>
</dbReference>
<reference evidence="2" key="3">
    <citation type="submission" date="2020-10" db="EMBL/GenBank/DDBJ databases">
        <title>Genome sequences of Pseudomonas isolates.</title>
        <authorList>
            <person name="Wessels L."/>
            <person name="Reich F."/>
            <person name="Hammerl J."/>
        </authorList>
    </citation>
    <scope>NUCLEOTIDE SEQUENCE</scope>
    <source>
        <strain evidence="2">20-MO00640-0</strain>
    </source>
</reference>
<evidence type="ECO:0000313" key="4">
    <source>
        <dbReference type="Proteomes" id="UP000050437"/>
    </source>
</evidence>
<evidence type="ECO:0000313" key="5">
    <source>
        <dbReference type="Proteomes" id="UP000278162"/>
    </source>
</evidence>
<evidence type="ECO:0000313" key="1">
    <source>
        <dbReference type="EMBL" id="KPM60589.1"/>
    </source>
</evidence>
<comment type="caution">
    <text evidence="1">The sequence shown here is derived from an EMBL/GenBank/DDBJ whole genome shotgun (WGS) entry which is preliminary data.</text>
</comment>
<protein>
    <submittedName>
        <fullName evidence="1">Uncharacterized protein</fullName>
    </submittedName>
</protein>
<sequence>MNKLVPDPPVTDLLLLDPPALSLIDPLSPKDCEELISAITLTIDHTTTVLLDNPPGDMRNAMGMNIRLLCRLINAVCDRTHATRHDQGATR</sequence>
<dbReference type="Proteomes" id="UP000050437">
    <property type="component" value="Unassembled WGS sequence"/>
</dbReference>
<gene>
    <name evidence="3" type="ORF">EFK07_20405</name>
    <name evidence="1" type="ORF">HB13667_21510</name>
    <name evidence="2" type="ORF">IR015_27820</name>
</gene>
<name>A0A0P7CSX7_PSEPU</name>
<reference evidence="3 5" key="2">
    <citation type="submission" date="2018-10" db="EMBL/GenBank/DDBJ databases">
        <title>An outbreak of IMP-63 producing strain in France.</title>
        <authorList>
            <person name="Bour M."/>
            <person name="Liapis E."/>
            <person name="Plesiat P."/>
        </authorList>
    </citation>
    <scope>NUCLEOTIDE SEQUENCE [LARGE SCALE GENOMIC DNA]</scope>
    <source>
        <strain evidence="3 5">12917</strain>
    </source>
</reference>
<organism evidence="1 4">
    <name type="scientific">Pseudomonas putida</name>
    <name type="common">Arthrobacter siderocapsulatus</name>
    <dbReference type="NCBI Taxonomy" id="303"/>
    <lineage>
        <taxon>Bacteria</taxon>
        <taxon>Pseudomonadati</taxon>
        <taxon>Pseudomonadota</taxon>
        <taxon>Gammaproteobacteria</taxon>
        <taxon>Pseudomonadales</taxon>
        <taxon>Pseudomonadaceae</taxon>
        <taxon>Pseudomonas</taxon>
    </lineage>
</organism>
<dbReference type="GeneID" id="97165689"/>
<evidence type="ECO:0000313" key="2">
    <source>
        <dbReference type="EMBL" id="MBF8739218.1"/>
    </source>
</evidence>
<dbReference type="RefSeq" id="WP_003260202.1">
    <property type="nucleotide sequence ID" value="NZ_JADLJW010000069.1"/>
</dbReference>
<dbReference type="EMBL" id="JADLKB010000070">
    <property type="protein sequence ID" value="MBF8739218.1"/>
    <property type="molecule type" value="Genomic_DNA"/>
</dbReference>
<dbReference type="AlphaFoldDB" id="A0A0P7CSX7"/>
<proteinExistence type="predicted"/>
<dbReference type="EMBL" id="LKKS01000120">
    <property type="protein sequence ID" value="KPM60589.1"/>
    <property type="molecule type" value="Genomic_DNA"/>
</dbReference>
<accession>A0A0P7CSX7</accession>
<reference evidence="1 4" key="1">
    <citation type="submission" date="2015-10" db="EMBL/GenBank/DDBJ databases">
        <title>Pseudomonas putida clinical strains.</title>
        <authorList>
            <person name="Molina L."/>
            <person name="Udaondo Z."/>
        </authorList>
    </citation>
    <scope>NUCLEOTIDE SEQUENCE [LARGE SCALE GENOMIC DNA]</scope>
    <source>
        <strain evidence="1 4">HB13667</strain>
    </source>
</reference>
<evidence type="ECO:0000313" key="3">
    <source>
        <dbReference type="EMBL" id="RNF85853.1"/>
    </source>
</evidence>
<dbReference type="Proteomes" id="UP000639504">
    <property type="component" value="Unassembled WGS sequence"/>
</dbReference>
<dbReference type="Proteomes" id="UP000278162">
    <property type="component" value="Unassembled WGS sequence"/>
</dbReference>